<dbReference type="KEGG" id="pfer:IRI77_03685"/>
<organism evidence="4 5">
    <name type="scientific">Paludibaculum fermentans</name>
    <dbReference type="NCBI Taxonomy" id="1473598"/>
    <lineage>
        <taxon>Bacteria</taxon>
        <taxon>Pseudomonadati</taxon>
        <taxon>Acidobacteriota</taxon>
        <taxon>Terriglobia</taxon>
        <taxon>Bryobacterales</taxon>
        <taxon>Bryobacteraceae</taxon>
        <taxon>Paludibaculum</taxon>
    </lineage>
</organism>
<dbReference type="Pfam" id="PF12706">
    <property type="entry name" value="Lactamase_B_2"/>
    <property type="match status" value="1"/>
</dbReference>
<dbReference type="InterPro" id="IPR050114">
    <property type="entry name" value="UPF0173_UPF0282_UlaG_hydrolase"/>
</dbReference>
<dbReference type="Proteomes" id="UP000593892">
    <property type="component" value="Chromosome"/>
</dbReference>
<proteinExistence type="inferred from homology"/>
<evidence type="ECO:0000313" key="5">
    <source>
        <dbReference type="Proteomes" id="UP000593892"/>
    </source>
</evidence>
<feature type="domain" description="Metallo-beta-lactamase" evidence="3">
    <location>
        <begin position="10"/>
        <end position="195"/>
    </location>
</feature>
<evidence type="ECO:0000256" key="1">
    <source>
        <dbReference type="ARBA" id="ARBA00022801"/>
    </source>
</evidence>
<sequence>MIEITWLGHGTFQWKLDSGELIVIDPWVGGNPSFPAGFEFEKIDTMLVTHGHFDHIADAVPLARKHKPKVISNYEICHWLESKGVENACGMNKGGSQEAGPLRVTMTHAVHSCGISDEGRILYGGDAAGFVVTLPDGRRIYFAGDTAVFSDMALIAEIYEPELAFLPIGDLFTMGPKEAAVACRLVKAKKVIPMHFGTFPPLIGRPADLAELIQGHVDAEIWPLEIGVAVEW</sequence>
<evidence type="ECO:0000259" key="3">
    <source>
        <dbReference type="SMART" id="SM00849"/>
    </source>
</evidence>
<protein>
    <recommendedName>
        <fullName evidence="2">UPF0173 metal-dependent hydrolase IRI77_03685</fullName>
    </recommendedName>
</protein>
<name>A0A7S7NSL7_PALFE</name>
<dbReference type="PANTHER" id="PTHR43546:SF3">
    <property type="entry name" value="UPF0173 METAL-DEPENDENT HYDROLASE MJ1163"/>
    <property type="match status" value="1"/>
</dbReference>
<dbReference type="InterPro" id="IPR001279">
    <property type="entry name" value="Metallo-B-lactamas"/>
</dbReference>
<dbReference type="SUPFAM" id="SSF56281">
    <property type="entry name" value="Metallo-hydrolase/oxidoreductase"/>
    <property type="match status" value="1"/>
</dbReference>
<dbReference type="EMBL" id="CP063849">
    <property type="protein sequence ID" value="QOY89071.1"/>
    <property type="molecule type" value="Genomic_DNA"/>
</dbReference>
<dbReference type="GO" id="GO:0016787">
    <property type="term" value="F:hydrolase activity"/>
    <property type="evidence" value="ECO:0007669"/>
    <property type="project" value="UniProtKB-UniRule"/>
</dbReference>
<evidence type="ECO:0000313" key="4">
    <source>
        <dbReference type="EMBL" id="QOY89071.1"/>
    </source>
</evidence>
<comment type="similarity">
    <text evidence="2">Belongs to the UPF0173 family.</text>
</comment>
<dbReference type="NCBIfam" id="NF001911">
    <property type="entry name" value="PRK00685.1"/>
    <property type="match status" value="1"/>
</dbReference>
<reference evidence="4 5" key="1">
    <citation type="submission" date="2020-10" db="EMBL/GenBank/DDBJ databases">
        <title>Complete genome sequence of Paludibaculum fermentans P105T, a facultatively anaerobic acidobacterium capable of dissimilatory Fe(III) reduction.</title>
        <authorList>
            <person name="Dedysh S.N."/>
            <person name="Beletsky A.V."/>
            <person name="Kulichevskaya I.S."/>
            <person name="Mardanov A.V."/>
            <person name="Ravin N.V."/>
        </authorList>
    </citation>
    <scope>NUCLEOTIDE SEQUENCE [LARGE SCALE GENOMIC DNA]</scope>
    <source>
        <strain evidence="4 5">P105</strain>
    </source>
</reference>
<dbReference type="SMART" id="SM00849">
    <property type="entry name" value="Lactamase_B"/>
    <property type="match status" value="1"/>
</dbReference>
<dbReference type="PANTHER" id="PTHR43546">
    <property type="entry name" value="UPF0173 METAL-DEPENDENT HYDROLASE MJ1163-RELATED"/>
    <property type="match status" value="1"/>
</dbReference>
<dbReference type="Gene3D" id="3.60.15.10">
    <property type="entry name" value="Ribonuclease Z/Hydroxyacylglutathione hydrolase-like"/>
    <property type="match status" value="1"/>
</dbReference>
<keyword evidence="5" id="KW-1185">Reference proteome</keyword>
<gene>
    <name evidence="4" type="ORF">IRI77_03685</name>
</gene>
<dbReference type="AlphaFoldDB" id="A0A7S7NSL7"/>
<dbReference type="InterPro" id="IPR036866">
    <property type="entry name" value="RibonucZ/Hydroxyglut_hydro"/>
</dbReference>
<accession>A0A7S7NSL7</accession>
<dbReference type="RefSeq" id="WP_194450733.1">
    <property type="nucleotide sequence ID" value="NZ_CP063849.1"/>
</dbReference>
<dbReference type="HAMAP" id="MF_00457">
    <property type="entry name" value="UPF0173"/>
    <property type="match status" value="1"/>
</dbReference>
<keyword evidence="1 2" id="KW-0378">Hydrolase</keyword>
<dbReference type="InterPro" id="IPR022877">
    <property type="entry name" value="UPF0173"/>
</dbReference>
<evidence type="ECO:0000256" key="2">
    <source>
        <dbReference type="HAMAP-Rule" id="MF_00457"/>
    </source>
</evidence>